<dbReference type="InterPro" id="IPR007820">
    <property type="entry name" value="AbrB_fam"/>
</dbReference>
<dbReference type="InterPro" id="IPR017516">
    <property type="entry name" value="AbrB_dup"/>
</dbReference>
<feature type="transmembrane region" description="Helical" evidence="2">
    <location>
        <begin position="143"/>
        <end position="164"/>
    </location>
</feature>
<dbReference type="PANTHER" id="PTHR38457">
    <property type="entry name" value="REGULATOR ABRB-RELATED"/>
    <property type="match status" value="1"/>
</dbReference>
<comment type="caution">
    <text evidence="3">The sequence shown here is derived from an EMBL/GenBank/DDBJ whole genome shotgun (WGS) entry which is preliminary data.</text>
</comment>
<gene>
    <name evidence="3" type="ORF">ABFW12_04305</name>
</gene>
<feature type="transmembrane region" description="Helical" evidence="2">
    <location>
        <begin position="184"/>
        <end position="204"/>
    </location>
</feature>
<name>A0ABV3V7W0_9MYCO</name>
<dbReference type="NCBIfam" id="TIGR03082">
    <property type="entry name" value="Gneg_AbrB_dup"/>
    <property type="match status" value="2"/>
</dbReference>
<sequence length="387" mass="39195">MTWMLRWALLVIATVVVTVPLNLIGVPSAALFAGLVVGIALALAALAPERMPRPAGVIAQGVLGVYIGTMVHRDAVSAIGSDWAIVLAIAVATLVLSIVAGGLLGLHRDVSPLTGSLALVAGGASGLVAIARELGGDDRVVSVVQYLRVALVTATIPLMVTLVFHADRSHPASAPVETDSAPWYLSLAMLAVIVAVGAVGGRLVKLPGAGLLGPLALTVALQLTGLSFGLAVPALLVQAAYMVIGWQAGIAFTRESLRAIGRILPLALTLIVVLGAATAGLGVVLAEVTGVTQLEGYLATSPGGVYAVLATAVETGSNVTFIIAAQVLRVLLMLFVAPLMARMMASMGRRRHSTPVQTRQPPGQGPAHGGQLAGQAHDAIADGAAAS</sequence>
<feature type="transmembrane region" description="Helical" evidence="2">
    <location>
        <begin position="216"/>
        <end position="243"/>
    </location>
</feature>
<protein>
    <submittedName>
        <fullName evidence="3">AbrB family transcriptional regulator</fullName>
    </submittedName>
</protein>
<dbReference type="RefSeq" id="WP_345976911.1">
    <property type="nucleotide sequence ID" value="NZ_JAQYXM010000001.1"/>
</dbReference>
<evidence type="ECO:0000256" key="2">
    <source>
        <dbReference type="SAM" id="Phobius"/>
    </source>
</evidence>
<accession>A0ABV3V7W0</accession>
<keyword evidence="2" id="KW-0472">Membrane</keyword>
<feature type="transmembrane region" description="Helical" evidence="2">
    <location>
        <begin position="7"/>
        <end position="24"/>
    </location>
</feature>
<organism evidence="3 4">
    <name type="scientific">Mycolicibacterium porcinum</name>
    <dbReference type="NCBI Taxonomy" id="39693"/>
    <lineage>
        <taxon>Bacteria</taxon>
        <taxon>Bacillati</taxon>
        <taxon>Actinomycetota</taxon>
        <taxon>Actinomycetes</taxon>
        <taxon>Mycobacteriales</taxon>
        <taxon>Mycobacteriaceae</taxon>
        <taxon>Mycolicibacterium</taxon>
    </lineage>
</organism>
<dbReference type="PIRSF" id="PIRSF038991">
    <property type="entry name" value="Protein_AbrB"/>
    <property type="match status" value="1"/>
</dbReference>
<feature type="transmembrane region" description="Helical" evidence="2">
    <location>
        <begin position="83"/>
        <end position="106"/>
    </location>
</feature>
<dbReference type="PANTHER" id="PTHR38457:SF1">
    <property type="entry name" value="REGULATOR ABRB-RELATED"/>
    <property type="match status" value="1"/>
</dbReference>
<dbReference type="Proteomes" id="UP001558474">
    <property type="component" value="Unassembled WGS sequence"/>
</dbReference>
<keyword evidence="2" id="KW-1133">Transmembrane helix</keyword>
<keyword evidence="2" id="KW-0812">Transmembrane</keyword>
<evidence type="ECO:0000256" key="1">
    <source>
        <dbReference type="SAM" id="MobiDB-lite"/>
    </source>
</evidence>
<feature type="region of interest" description="Disordered" evidence="1">
    <location>
        <begin position="350"/>
        <end position="376"/>
    </location>
</feature>
<evidence type="ECO:0000313" key="4">
    <source>
        <dbReference type="Proteomes" id="UP001558474"/>
    </source>
</evidence>
<feature type="transmembrane region" description="Helical" evidence="2">
    <location>
        <begin position="263"/>
        <end position="286"/>
    </location>
</feature>
<keyword evidence="4" id="KW-1185">Reference proteome</keyword>
<evidence type="ECO:0000313" key="3">
    <source>
        <dbReference type="EMBL" id="MEX3737449.1"/>
    </source>
</evidence>
<proteinExistence type="predicted"/>
<reference evidence="3 4" key="1">
    <citation type="submission" date="2024-04" db="EMBL/GenBank/DDBJ databases">
        <title>Genomic Markers of Mycobacteria.</title>
        <authorList>
            <person name="Soliman M.S."/>
            <person name="Elkholy A."/>
            <person name="Soliman N.S."/>
            <person name="Abbas A."/>
            <person name="Khayrat S."/>
            <person name="Shawky S."/>
        </authorList>
    </citation>
    <scope>NUCLEOTIDE SEQUENCE [LARGE SCALE GENOMIC DNA]</scope>
    <source>
        <strain evidence="3 4">Egy-CU-AM5</strain>
    </source>
</reference>
<feature type="transmembrane region" description="Helical" evidence="2">
    <location>
        <begin position="319"/>
        <end position="341"/>
    </location>
</feature>
<dbReference type="EMBL" id="JBDLOU010000006">
    <property type="protein sequence ID" value="MEX3737449.1"/>
    <property type="molecule type" value="Genomic_DNA"/>
</dbReference>
<dbReference type="Pfam" id="PF05145">
    <property type="entry name" value="AbrB"/>
    <property type="match status" value="1"/>
</dbReference>
<feature type="transmembrane region" description="Helical" evidence="2">
    <location>
        <begin position="113"/>
        <end position="131"/>
    </location>
</feature>
<feature type="transmembrane region" description="Helical" evidence="2">
    <location>
        <begin position="30"/>
        <end position="47"/>
    </location>
</feature>